<evidence type="ECO:0000313" key="3">
    <source>
        <dbReference type="EMBL" id="CAK0845127.1"/>
    </source>
</evidence>
<protein>
    <submittedName>
        <fullName evidence="3">Uncharacterized protein</fullName>
    </submittedName>
</protein>
<evidence type="ECO:0000313" key="4">
    <source>
        <dbReference type="Proteomes" id="UP001189429"/>
    </source>
</evidence>
<sequence>MVPLAALLWLQLVRLPAARARPELVRPERLRPVSERPKGARIPKPSAASEERRPPRQAPQKPPQRKAHRPRPAPLSPGSGPRRPKHIDDIVGDTKRPAPRPRGESQAAPGPANDDGCDYKTGDGCTHRTQSAILSWKAKSREEISSDCRARTVGQGPEAAGGPAEAHGGAVAPGAHERQGGPGTRLLVGPPGPLELSEPAALGWARVLPCAPAGARPLRGARGAASPERSVGAQAAPAASRATTSAGRARGTGRPCPRPLPAGGRPSACRSLTILRAERRRGQVWSPSG</sequence>
<accession>A0ABN9TGV3</accession>
<feature type="region of interest" description="Disordered" evidence="1">
    <location>
        <begin position="21"/>
        <end position="192"/>
    </location>
</feature>
<feature type="compositionally biased region" description="Basic and acidic residues" evidence="1">
    <location>
        <begin position="139"/>
        <end position="150"/>
    </location>
</feature>
<reference evidence="3" key="1">
    <citation type="submission" date="2023-10" db="EMBL/GenBank/DDBJ databases">
        <authorList>
            <person name="Chen Y."/>
            <person name="Shah S."/>
            <person name="Dougan E. K."/>
            <person name="Thang M."/>
            <person name="Chan C."/>
        </authorList>
    </citation>
    <scope>NUCLEOTIDE SEQUENCE [LARGE SCALE GENOMIC DNA]</scope>
</reference>
<dbReference type="EMBL" id="CAUYUJ010014716">
    <property type="protein sequence ID" value="CAK0845127.1"/>
    <property type="molecule type" value="Genomic_DNA"/>
</dbReference>
<feature type="compositionally biased region" description="Basic and acidic residues" evidence="1">
    <location>
        <begin position="86"/>
        <end position="96"/>
    </location>
</feature>
<feature type="compositionally biased region" description="Low complexity" evidence="1">
    <location>
        <begin position="153"/>
        <end position="174"/>
    </location>
</feature>
<proteinExistence type="predicted"/>
<feature type="signal peptide" evidence="2">
    <location>
        <begin position="1"/>
        <end position="20"/>
    </location>
</feature>
<keyword evidence="4" id="KW-1185">Reference proteome</keyword>
<evidence type="ECO:0000256" key="1">
    <source>
        <dbReference type="SAM" id="MobiDB-lite"/>
    </source>
</evidence>
<evidence type="ECO:0000256" key="2">
    <source>
        <dbReference type="SAM" id="SignalP"/>
    </source>
</evidence>
<feature type="compositionally biased region" description="Basic and acidic residues" evidence="1">
    <location>
        <begin position="21"/>
        <end position="38"/>
    </location>
</feature>
<comment type="caution">
    <text evidence="3">The sequence shown here is derived from an EMBL/GenBank/DDBJ whole genome shotgun (WGS) entry which is preliminary data.</text>
</comment>
<dbReference type="Proteomes" id="UP001189429">
    <property type="component" value="Unassembled WGS sequence"/>
</dbReference>
<organism evidence="3 4">
    <name type="scientific">Prorocentrum cordatum</name>
    <dbReference type="NCBI Taxonomy" id="2364126"/>
    <lineage>
        <taxon>Eukaryota</taxon>
        <taxon>Sar</taxon>
        <taxon>Alveolata</taxon>
        <taxon>Dinophyceae</taxon>
        <taxon>Prorocentrales</taxon>
        <taxon>Prorocentraceae</taxon>
        <taxon>Prorocentrum</taxon>
    </lineage>
</organism>
<name>A0ABN9TGV3_9DINO</name>
<feature type="region of interest" description="Disordered" evidence="1">
    <location>
        <begin position="213"/>
        <end position="270"/>
    </location>
</feature>
<feature type="chain" id="PRO_5045626817" evidence="2">
    <location>
        <begin position="21"/>
        <end position="289"/>
    </location>
</feature>
<gene>
    <name evidence="3" type="ORF">PCOR1329_LOCUS39011</name>
</gene>
<keyword evidence="2" id="KW-0732">Signal</keyword>
<feature type="compositionally biased region" description="Low complexity" evidence="1">
    <location>
        <begin position="213"/>
        <end position="254"/>
    </location>
</feature>